<feature type="transmembrane region" description="Helical" evidence="6">
    <location>
        <begin position="173"/>
        <end position="192"/>
    </location>
</feature>
<protein>
    <submittedName>
        <fullName evidence="7">Putative xanthine/uracil/vitamin C permease</fullName>
    </submittedName>
</protein>
<dbReference type="Proteomes" id="UP000447434">
    <property type="component" value="Chromosome 6"/>
</dbReference>
<comment type="similarity">
    <text evidence="2">Belongs to the nucleobase:cation symporter-2 (NCS2) (TC 2.A.40) family.</text>
</comment>
<proteinExistence type="inferred from homology"/>
<evidence type="ECO:0000256" key="2">
    <source>
        <dbReference type="ARBA" id="ARBA00008821"/>
    </source>
</evidence>
<keyword evidence="4 6" id="KW-1133">Transmembrane helix</keyword>
<feature type="transmembrane region" description="Helical" evidence="6">
    <location>
        <begin position="146"/>
        <end position="167"/>
    </location>
</feature>
<organism evidence="7 8">
    <name type="scientific">Lupinus albus</name>
    <name type="common">White lupine</name>
    <name type="synonym">Lupinus termis</name>
    <dbReference type="NCBI Taxonomy" id="3870"/>
    <lineage>
        <taxon>Eukaryota</taxon>
        <taxon>Viridiplantae</taxon>
        <taxon>Streptophyta</taxon>
        <taxon>Embryophyta</taxon>
        <taxon>Tracheophyta</taxon>
        <taxon>Spermatophyta</taxon>
        <taxon>Magnoliopsida</taxon>
        <taxon>eudicotyledons</taxon>
        <taxon>Gunneridae</taxon>
        <taxon>Pentapetalae</taxon>
        <taxon>rosids</taxon>
        <taxon>fabids</taxon>
        <taxon>Fabales</taxon>
        <taxon>Fabaceae</taxon>
        <taxon>Papilionoideae</taxon>
        <taxon>50 kb inversion clade</taxon>
        <taxon>genistoids sensu lato</taxon>
        <taxon>core genistoids</taxon>
        <taxon>Genisteae</taxon>
        <taxon>Lupinus</taxon>
    </lineage>
</organism>
<gene>
    <name evidence="7" type="ORF">Lalb_Chr06g0161991</name>
</gene>
<evidence type="ECO:0000313" key="8">
    <source>
        <dbReference type="Proteomes" id="UP000447434"/>
    </source>
</evidence>
<evidence type="ECO:0000256" key="4">
    <source>
        <dbReference type="ARBA" id="ARBA00022989"/>
    </source>
</evidence>
<comment type="caution">
    <text evidence="7">The sequence shown here is derived from an EMBL/GenBank/DDBJ whole genome shotgun (WGS) entry which is preliminary data.</text>
</comment>
<evidence type="ECO:0000256" key="3">
    <source>
        <dbReference type="ARBA" id="ARBA00022692"/>
    </source>
</evidence>
<feature type="transmembrane region" description="Helical" evidence="6">
    <location>
        <begin position="51"/>
        <end position="70"/>
    </location>
</feature>
<sequence>MDQSGNDNGNGGNKKGVVVVEVQAHPVKEQMPGVQYCINSPPPWQAVALGFQHYILTLGMTVLMPTMIVPQMGGGNAEKAKMIQSLLFVSGLSTLLQSWFGTRLPTVIVGSYSYIIPTISIVQASRYSAYTVPYERFTQTIRGIQGALIISACFQIIIGFFGFWRNATRNVCLVIFFGQYLIFTSNVVQIYCTCSKIEFFNFFFLCCYRFFTPLTLVPYVTFTGLGLYRLGFPMVNNSTLLIQLFMIICLLTLYFVQTLFQMAKCVEIGLPALIVMIFISQASYKYLIFLRLQPLFCDD</sequence>
<feature type="transmembrane region" description="Helical" evidence="6">
    <location>
        <begin position="268"/>
        <end position="289"/>
    </location>
</feature>
<keyword evidence="5 6" id="KW-0472">Membrane</keyword>
<dbReference type="AlphaFoldDB" id="A0A6A4QC21"/>
<evidence type="ECO:0000313" key="7">
    <source>
        <dbReference type="EMBL" id="KAE9611391.1"/>
    </source>
</evidence>
<reference evidence="8" key="1">
    <citation type="journal article" date="2020" name="Nat. Commun.">
        <title>Genome sequence of the cluster root forming white lupin.</title>
        <authorList>
            <person name="Hufnagel B."/>
            <person name="Marques A."/>
            <person name="Soriano A."/>
            <person name="Marques L."/>
            <person name="Divol F."/>
            <person name="Doumas P."/>
            <person name="Sallet E."/>
            <person name="Mancinotti D."/>
            <person name="Carrere S."/>
            <person name="Marande W."/>
            <person name="Arribat S."/>
            <person name="Keller J."/>
            <person name="Huneau C."/>
            <person name="Blein T."/>
            <person name="Aime D."/>
            <person name="Laguerre M."/>
            <person name="Taylor J."/>
            <person name="Schubert V."/>
            <person name="Nelson M."/>
            <person name="Geu-Flores F."/>
            <person name="Crespi M."/>
            <person name="Gallardo-Guerrero K."/>
            <person name="Delaux P.-M."/>
            <person name="Salse J."/>
            <person name="Berges H."/>
            <person name="Guyot R."/>
            <person name="Gouzy J."/>
            <person name="Peret B."/>
        </authorList>
    </citation>
    <scope>NUCLEOTIDE SEQUENCE [LARGE SCALE GENOMIC DNA]</scope>
    <source>
        <strain evidence="8">cv. Amiga</strain>
    </source>
</reference>
<dbReference type="GO" id="GO:0016020">
    <property type="term" value="C:membrane"/>
    <property type="evidence" value="ECO:0007669"/>
    <property type="project" value="UniProtKB-SubCell"/>
</dbReference>
<evidence type="ECO:0000256" key="1">
    <source>
        <dbReference type="ARBA" id="ARBA00004141"/>
    </source>
</evidence>
<dbReference type="GO" id="GO:0022857">
    <property type="term" value="F:transmembrane transporter activity"/>
    <property type="evidence" value="ECO:0007669"/>
    <property type="project" value="InterPro"/>
</dbReference>
<dbReference type="Pfam" id="PF00860">
    <property type="entry name" value="Xan_ur_permease"/>
    <property type="match status" value="1"/>
</dbReference>
<dbReference type="InterPro" id="IPR006043">
    <property type="entry name" value="NCS2"/>
</dbReference>
<name>A0A6A4QC21_LUPAL</name>
<feature type="transmembrane region" description="Helical" evidence="6">
    <location>
        <begin position="82"/>
        <end position="100"/>
    </location>
</feature>
<evidence type="ECO:0000256" key="6">
    <source>
        <dbReference type="SAM" id="Phobius"/>
    </source>
</evidence>
<feature type="transmembrane region" description="Helical" evidence="6">
    <location>
        <begin position="106"/>
        <end position="125"/>
    </location>
</feature>
<keyword evidence="3 6" id="KW-0812">Transmembrane</keyword>
<dbReference type="PANTHER" id="PTHR11119">
    <property type="entry name" value="XANTHINE-URACIL / VITAMIN C PERMEASE FAMILY MEMBER"/>
    <property type="match status" value="1"/>
</dbReference>
<keyword evidence="8" id="KW-1185">Reference proteome</keyword>
<feature type="transmembrane region" description="Helical" evidence="6">
    <location>
        <begin position="240"/>
        <end position="256"/>
    </location>
</feature>
<comment type="subcellular location">
    <subcellularLocation>
        <location evidence="1">Membrane</location>
        <topology evidence="1">Multi-pass membrane protein</topology>
    </subcellularLocation>
</comment>
<dbReference type="OrthoDB" id="1641903at2759"/>
<accession>A0A6A4QC21</accession>
<dbReference type="EMBL" id="WOCE01000006">
    <property type="protein sequence ID" value="KAE9611391.1"/>
    <property type="molecule type" value="Genomic_DNA"/>
</dbReference>
<evidence type="ECO:0000256" key="5">
    <source>
        <dbReference type="ARBA" id="ARBA00023136"/>
    </source>
</evidence>